<comment type="caution">
    <text evidence="8">The sequence shown here is derived from an EMBL/GenBank/DDBJ whole genome shotgun (WGS) entry which is preliminary data.</text>
</comment>
<evidence type="ECO:0000259" key="7">
    <source>
        <dbReference type="Pfam" id="PF00361"/>
    </source>
</evidence>
<feature type="transmembrane region" description="Helical" evidence="5">
    <location>
        <begin position="118"/>
        <end position="138"/>
    </location>
</feature>
<dbReference type="GO" id="GO:0005886">
    <property type="term" value="C:plasma membrane"/>
    <property type="evidence" value="ECO:0007669"/>
    <property type="project" value="UniProtKB-SubCell"/>
</dbReference>
<keyword evidence="4 5" id="KW-0472">Membrane</keyword>
<dbReference type="AlphaFoldDB" id="A0A6S6S3W6"/>
<accession>A0A6S6S3W6</accession>
<keyword evidence="5" id="KW-0813">Transport</keyword>
<feature type="transmembrane region" description="Helical" evidence="5">
    <location>
        <begin position="258"/>
        <end position="278"/>
    </location>
</feature>
<dbReference type="InterPro" id="IPR001750">
    <property type="entry name" value="ND/Mrp_TM"/>
</dbReference>
<dbReference type="GO" id="GO:0042773">
    <property type="term" value="P:ATP synthesis coupled electron transport"/>
    <property type="evidence" value="ECO:0007669"/>
    <property type="project" value="InterPro"/>
</dbReference>
<feature type="transmembrane region" description="Helical" evidence="5">
    <location>
        <begin position="6"/>
        <end position="24"/>
    </location>
</feature>
<keyword evidence="5" id="KW-0520">NAD</keyword>
<keyword evidence="5 8" id="KW-0830">Ubiquinone</keyword>
<feature type="transmembrane region" description="Helical" evidence="5">
    <location>
        <begin position="390"/>
        <end position="411"/>
    </location>
</feature>
<dbReference type="Pfam" id="PF00361">
    <property type="entry name" value="Proton_antipo_M"/>
    <property type="match status" value="1"/>
</dbReference>
<organism evidence="8 9">
    <name type="scientific">Candidatus Portiera aleyrodidarum</name>
    <name type="common">primary endosymbiont of Bemisia tabaci</name>
    <dbReference type="NCBI Taxonomy" id="91844"/>
    <lineage>
        <taxon>Bacteria</taxon>
        <taxon>Pseudomonadati</taxon>
        <taxon>Pseudomonadota</taxon>
        <taxon>Gammaproteobacteria</taxon>
        <taxon>Candidatus Johnevansiales</taxon>
        <taxon>Candidatus Johnevansiaceae</taxon>
        <taxon>Candidatus Portiera</taxon>
    </lineage>
</organism>
<comment type="subcellular location">
    <subcellularLocation>
        <location evidence="5">Cell membrane</location>
        <topology evidence="5">Multi-pass membrane protein</topology>
    </subcellularLocation>
    <subcellularLocation>
        <location evidence="1">Endomembrane system</location>
        <topology evidence="1">Multi-pass membrane protein</topology>
    </subcellularLocation>
    <subcellularLocation>
        <location evidence="6">Membrane</location>
        <topology evidence="6">Multi-pass membrane protein</topology>
    </subcellularLocation>
</comment>
<evidence type="ECO:0000256" key="2">
    <source>
        <dbReference type="ARBA" id="ARBA00022692"/>
    </source>
</evidence>
<dbReference type="Proteomes" id="UP000560980">
    <property type="component" value="Unassembled WGS sequence"/>
</dbReference>
<dbReference type="HAMAP" id="MF_00445">
    <property type="entry name" value="NDH1_NuoN_1"/>
    <property type="match status" value="1"/>
</dbReference>
<keyword evidence="5" id="KW-1278">Translocase</keyword>
<feature type="transmembrane region" description="Helical" evidence="5">
    <location>
        <begin position="229"/>
        <end position="252"/>
    </location>
</feature>
<dbReference type="GO" id="GO:0048038">
    <property type="term" value="F:quinone binding"/>
    <property type="evidence" value="ECO:0007669"/>
    <property type="project" value="UniProtKB-KW"/>
</dbReference>
<feature type="transmembrane region" description="Helical" evidence="5">
    <location>
        <begin position="94"/>
        <end position="112"/>
    </location>
</feature>
<feature type="transmembrane region" description="Helical" evidence="5">
    <location>
        <begin position="150"/>
        <end position="174"/>
    </location>
</feature>
<keyword evidence="2 5" id="KW-0812">Transmembrane</keyword>
<comment type="subunit">
    <text evidence="5">NDH-1 is composed of 14 different subunits. Subunits NuoA, H, J, K, L, M, N constitute the membrane sector of the complex.</text>
</comment>
<protein>
    <recommendedName>
        <fullName evidence="5">NADH-quinone oxidoreductase subunit N</fullName>
        <ecNumber evidence="5">7.1.1.-</ecNumber>
    </recommendedName>
    <alternativeName>
        <fullName evidence="5">NADH dehydrogenase I subunit N</fullName>
    </alternativeName>
    <alternativeName>
        <fullName evidence="5">NDH-1 subunit N</fullName>
    </alternativeName>
</protein>
<comment type="similarity">
    <text evidence="5">Belongs to the complex I subunit 2 family.</text>
</comment>
<dbReference type="GO" id="GO:0050136">
    <property type="term" value="F:NADH dehydrogenase (quinone) (non-electrogenic) activity"/>
    <property type="evidence" value="ECO:0007669"/>
    <property type="project" value="UniProtKB-UniRule"/>
</dbReference>
<keyword evidence="5" id="KW-1003">Cell membrane</keyword>
<proteinExistence type="inferred from homology"/>
<dbReference type="EC" id="7.1.1.-" evidence="5"/>
<keyword evidence="3 5" id="KW-1133">Transmembrane helix</keyword>
<name>A0A6S6S3W6_9GAMM</name>
<evidence type="ECO:0000256" key="6">
    <source>
        <dbReference type="RuleBase" id="RU000320"/>
    </source>
</evidence>
<sequence>MIKNLQILPILFLFITLIILIITISVYRKNFIIFLITIIGLLISLLSILCIKPTLIYPLILMDNYSLFYTFLILISALYCSIFYYTYFNKHEEVYMLLVCSTIGAILLVFSIHMTTLFIGLELMSIALYGLIVYLCNVPDNDSKVLESGIKYMVLSSMASCFLLFGMALLYFYYGNLSFTNYYFKIDNNIAIWTIIGIVLILISLGFKLSIIPFHIYTPDLFEGAIAPITAFIATVTKISVFVALLRLLMILPTLNNFLNNVITIISSITIIFGNILALKQTNFKRILGYSSIANFGYLLTVIIAMQMHHSKFILETINIYLLSYTLTTLGIFGAISIINNENLSYYKGLFWIKPDLTIILTIMLLSLAGLPLTVGFIGKVYIILTAINYQLWFILISIFLGNSIGIYYYLRIISYLFMNVNSTNFNAYKKSFVYYFVIFLSLIILLFGIMPQNLISLIRIFS</sequence>
<feature type="transmembrane region" description="Helical" evidence="5">
    <location>
        <begin position="318"/>
        <end position="339"/>
    </location>
</feature>
<comment type="function">
    <text evidence="5">NDH-1 shuttles electrons from NADH, via FMN and iron-sulfur (Fe-S) centers, to quinones in the respiratory chain. The immediate electron acceptor for the enzyme in this species is believed to be ubiquinone. Couples the redox reaction to proton translocation (for every two electrons transferred, four hydrogen ions are translocated across the cytoplasmic membrane), and thus conserves the redox energy in a proton gradient.</text>
</comment>
<dbReference type="RefSeq" id="WP_183042848.1">
    <property type="nucleotide sequence ID" value="NZ_CACTJB010000001.1"/>
</dbReference>
<evidence type="ECO:0000256" key="3">
    <source>
        <dbReference type="ARBA" id="ARBA00022989"/>
    </source>
</evidence>
<evidence type="ECO:0000256" key="4">
    <source>
        <dbReference type="ARBA" id="ARBA00023136"/>
    </source>
</evidence>
<feature type="domain" description="NADH:quinone oxidoreductase/Mrp antiporter transmembrane" evidence="7">
    <location>
        <begin position="113"/>
        <end position="400"/>
    </location>
</feature>
<feature type="transmembrane region" description="Helical" evidence="5">
    <location>
        <begin position="432"/>
        <end position="451"/>
    </location>
</feature>
<comment type="catalytic activity">
    <reaction evidence="5">
        <text>a quinone + NADH + 5 H(+)(in) = a quinol + NAD(+) + 4 H(+)(out)</text>
        <dbReference type="Rhea" id="RHEA:57888"/>
        <dbReference type="ChEBI" id="CHEBI:15378"/>
        <dbReference type="ChEBI" id="CHEBI:24646"/>
        <dbReference type="ChEBI" id="CHEBI:57540"/>
        <dbReference type="ChEBI" id="CHEBI:57945"/>
        <dbReference type="ChEBI" id="CHEBI:132124"/>
    </reaction>
</comment>
<feature type="transmembrane region" description="Helical" evidence="5">
    <location>
        <begin position="287"/>
        <end position="306"/>
    </location>
</feature>
<evidence type="ECO:0000313" key="9">
    <source>
        <dbReference type="Proteomes" id="UP000560980"/>
    </source>
</evidence>
<feature type="transmembrane region" description="Helical" evidence="5">
    <location>
        <begin position="31"/>
        <end position="55"/>
    </location>
</feature>
<evidence type="ECO:0000313" key="8">
    <source>
        <dbReference type="EMBL" id="CAA3704420.1"/>
    </source>
</evidence>
<feature type="transmembrane region" description="Helical" evidence="5">
    <location>
        <begin position="67"/>
        <end position="87"/>
    </location>
</feature>
<evidence type="ECO:0000256" key="1">
    <source>
        <dbReference type="ARBA" id="ARBA00004127"/>
    </source>
</evidence>
<dbReference type="InterPro" id="IPR010096">
    <property type="entry name" value="NADH-Q_OxRdtase_suN/2"/>
</dbReference>
<feature type="transmembrane region" description="Helical" evidence="5">
    <location>
        <begin position="359"/>
        <end position="384"/>
    </location>
</feature>
<gene>
    <name evidence="5 8" type="primary">nuoN</name>
    <name evidence="8" type="ORF">SISI_0038</name>
</gene>
<keyword evidence="5" id="KW-0874">Quinone</keyword>
<dbReference type="PANTHER" id="PTHR22773">
    <property type="entry name" value="NADH DEHYDROGENASE"/>
    <property type="match status" value="1"/>
</dbReference>
<dbReference type="EMBL" id="CACTJB010000001">
    <property type="protein sequence ID" value="CAA3704420.1"/>
    <property type="molecule type" value="Genomic_DNA"/>
</dbReference>
<evidence type="ECO:0000256" key="5">
    <source>
        <dbReference type="HAMAP-Rule" id="MF_00445"/>
    </source>
</evidence>
<dbReference type="GO" id="GO:0008137">
    <property type="term" value="F:NADH dehydrogenase (ubiquinone) activity"/>
    <property type="evidence" value="ECO:0007669"/>
    <property type="project" value="InterPro"/>
</dbReference>
<feature type="transmembrane region" description="Helical" evidence="5">
    <location>
        <begin position="190"/>
        <end position="217"/>
    </location>
</feature>
<dbReference type="GO" id="GO:0012505">
    <property type="term" value="C:endomembrane system"/>
    <property type="evidence" value="ECO:0007669"/>
    <property type="project" value="UniProtKB-SubCell"/>
</dbReference>
<reference evidence="8 9" key="1">
    <citation type="submission" date="2019-12" db="EMBL/GenBank/DDBJ databases">
        <authorList>
            <person name="Santos-Garcia D."/>
            <person name="Santos-Garcia D."/>
            <person name="Santos-Garcia D."/>
        </authorList>
    </citation>
    <scope>NUCLEOTIDE SEQUENCE [LARGE SCALE GENOMIC DNA]</scope>
    <source>
        <strain evidence="8">SiSi</strain>
    </source>
</reference>